<proteinExistence type="predicted"/>
<dbReference type="InterPro" id="IPR011749">
    <property type="entry name" value="CHP02243"/>
</dbReference>
<dbReference type="RefSeq" id="WP_269445614.1">
    <property type="nucleotide sequence ID" value="NZ_CP097463.1"/>
</dbReference>
<dbReference type="NCBIfam" id="TIGR02243">
    <property type="entry name" value="putative baseplate assembly protein"/>
    <property type="match status" value="1"/>
</dbReference>
<accession>A0ABY7K3J1</accession>
<evidence type="ECO:0000313" key="2">
    <source>
        <dbReference type="Proteomes" id="UP001164693"/>
    </source>
</evidence>
<gene>
    <name evidence="1" type="ORF">M6B22_10015</name>
</gene>
<protein>
    <submittedName>
        <fullName evidence="1">Baseplate assembly protein</fullName>
    </submittedName>
</protein>
<dbReference type="InterPro" id="IPR010272">
    <property type="entry name" value="T6SS_TssF"/>
</dbReference>
<organism evidence="1 2">
    <name type="scientific">Jatrophihabitans cynanchi</name>
    <dbReference type="NCBI Taxonomy" id="2944128"/>
    <lineage>
        <taxon>Bacteria</taxon>
        <taxon>Bacillati</taxon>
        <taxon>Actinomycetota</taxon>
        <taxon>Actinomycetes</taxon>
        <taxon>Jatrophihabitantales</taxon>
        <taxon>Jatrophihabitantaceae</taxon>
        <taxon>Jatrophihabitans</taxon>
    </lineage>
</organism>
<reference evidence="1" key="1">
    <citation type="submission" date="2022-05" db="EMBL/GenBank/DDBJ databases">
        <title>Jatrophihabitans sp. SB3-54 whole genome sequence.</title>
        <authorList>
            <person name="Suh M.K."/>
            <person name="Eom M.K."/>
            <person name="Kim J.S."/>
            <person name="Kim H.S."/>
            <person name="Do H.E."/>
            <person name="Shin Y.K."/>
            <person name="Lee J.-S."/>
        </authorList>
    </citation>
    <scope>NUCLEOTIDE SEQUENCE</scope>
    <source>
        <strain evidence="1">SB3-54</strain>
    </source>
</reference>
<evidence type="ECO:0000313" key="1">
    <source>
        <dbReference type="EMBL" id="WAX59073.1"/>
    </source>
</evidence>
<dbReference type="Pfam" id="PF05947">
    <property type="entry name" value="T6SS_TssF"/>
    <property type="match status" value="1"/>
</dbReference>
<sequence>MALPVPDLDDRRFQDLVDDAKRLVQQRCPQWTDHNVSDPGVTLIETFAYMVDQLLYRLNRVPDRLYVKFLELIGTTLFPPTAATAQVTFWLSAAQDDDVRVPAGTEVCTLRTEDDESVNFETVRDLTIPPRSLRHVATQPDGGEVHGRPEALVGEGEFACFTAHPVPGDALLLGLSDAAPNCAIALRFDCSVQGVGVDPLFPPLVWEAWTGTAWSRCDLDRDETGGLNRAGDVIVHVPGTHAASLIDGQRAGWLRCRVVAAEAGFPFYGASPTVHKLSAFTIGATVPATHAETVTDEIIGISEGVPGQSFALARAPVVAGDAQFAVEVAAGHGWDAWTETSSFARCGPDDHVLRIDRTSGTITFGPAVREPDGAFTHYGAVPPKAAPIRVRSYRTGGGSAGNVSARAINVLRTSIPFVDRVENRRPATGGIAGETIEQAKVRGPLLLRTRDRAITPGDYEYLAREAAPDVARVHCVPAGDGADAGGLRLLVVPAAAADETGRVRFEDLVPSDDVLERITRYLDERRAVGARLLVEPPFYQGVTVVTQLTALARARVEDVRAAALAALYRYLDPLTGGMDGNGWTFGRAVRSGEVYSVLQRLPGIEVVDDVRLFAADPLTGQRGDAVQRIPLDRHALAFSFEHQVRVSAGV</sequence>
<keyword evidence="2" id="KW-1185">Reference proteome</keyword>
<dbReference type="Proteomes" id="UP001164693">
    <property type="component" value="Chromosome"/>
</dbReference>
<name>A0ABY7K3J1_9ACTN</name>
<dbReference type="EMBL" id="CP097463">
    <property type="protein sequence ID" value="WAX59073.1"/>
    <property type="molecule type" value="Genomic_DNA"/>
</dbReference>